<organism evidence="1 2">
    <name type="scientific">Naganishia vaughanmartiniae</name>
    <dbReference type="NCBI Taxonomy" id="1424756"/>
    <lineage>
        <taxon>Eukaryota</taxon>
        <taxon>Fungi</taxon>
        <taxon>Dikarya</taxon>
        <taxon>Basidiomycota</taxon>
        <taxon>Agaricomycotina</taxon>
        <taxon>Tremellomycetes</taxon>
        <taxon>Filobasidiales</taxon>
        <taxon>Filobasidiaceae</taxon>
        <taxon>Naganishia</taxon>
    </lineage>
</organism>
<protein>
    <submittedName>
        <fullName evidence="1">Uncharacterized protein</fullName>
    </submittedName>
</protein>
<proteinExistence type="predicted"/>
<keyword evidence="2" id="KW-1185">Reference proteome</keyword>
<dbReference type="EMBL" id="JASBWU010000019">
    <property type="protein sequence ID" value="KAJ9114212.1"/>
    <property type="molecule type" value="Genomic_DNA"/>
</dbReference>
<sequence length="227" mass="24956">MQEWDWNKLLPYGENCRVPCVDVALRGRSSILSGNPGRKTGSVIDTILEDVRSRYTSLGQQGRTSADVQRSSGDASVGLDSPLSGAPPSTDMFVFKGDSAGQPLVRTFDFSFQNPYERHYGLEEVTPGMDSAAYYEQFWIANPSKEQSLIIGAMKVNSYHDEEDRRGTFARPYPDLSTLDPFDPFLDCLPFTDYGSYLQNPATGHGPSVAGTTPGGWNDPPTSVMSY</sequence>
<comment type="caution">
    <text evidence="1">The sequence shown here is derived from an EMBL/GenBank/DDBJ whole genome shotgun (WGS) entry which is preliminary data.</text>
</comment>
<evidence type="ECO:0000313" key="1">
    <source>
        <dbReference type="EMBL" id="KAJ9114212.1"/>
    </source>
</evidence>
<gene>
    <name evidence="1" type="ORF">QFC22_005664</name>
</gene>
<dbReference type="Proteomes" id="UP001243375">
    <property type="component" value="Unassembled WGS sequence"/>
</dbReference>
<reference evidence="1" key="1">
    <citation type="submission" date="2023-04" db="EMBL/GenBank/DDBJ databases">
        <title>Draft Genome sequencing of Naganishia species isolated from polar environments using Oxford Nanopore Technology.</title>
        <authorList>
            <person name="Leo P."/>
            <person name="Venkateswaran K."/>
        </authorList>
    </citation>
    <scope>NUCLEOTIDE SEQUENCE</scope>
    <source>
        <strain evidence="1">MNA-CCFEE 5425</strain>
    </source>
</reference>
<accession>A0ACC2WUJ6</accession>
<name>A0ACC2WUJ6_9TREE</name>
<evidence type="ECO:0000313" key="2">
    <source>
        <dbReference type="Proteomes" id="UP001243375"/>
    </source>
</evidence>